<gene>
    <name evidence="7" type="ORF">QYB95_00435</name>
</gene>
<dbReference type="InterPro" id="IPR052156">
    <property type="entry name" value="BCAA_Transport_ATP-bd_LivF"/>
</dbReference>
<dbReference type="Proteomes" id="UP001172743">
    <property type="component" value="Unassembled WGS sequence"/>
</dbReference>
<dbReference type="InterPro" id="IPR003439">
    <property type="entry name" value="ABC_transporter-like_ATP-bd"/>
</dbReference>
<evidence type="ECO:0000256" key="2">
    <source>
        <dbReference type="ARBA" id="ARBA00022448"/>
    </source>
</evidence>
<evidence type="ECO:0000256" key="4">
    <source>
        <dbReference type="ARBA" id="ARBA00022840"/>
    </source>
</evidence>
<feature type="domain" description="ABC transporter" evidence="6">
    <location>
        <begin position="2"/>
        <end position="234"/>
    </location>
</feature>
<dbReference type="InterPro" id="IPR027417">
    <property type="entry name" value="P-loop_NTPase"/>
</dbReference>
<sequence>MLKVENINAGYGNLQILRNLSFEVNQGEVVSILGTNGAGKTTTLRAISGLIPIHSGTVYFNDVLLNKKSAEFIVKSGLVQVPEDRKLFTDMTVLENLEMGAYTKGARKNLKKNLEYCFELFPILKERIKQISGTMSGGQQQMVAIARALMAEPKLLILDEPSIGLSPLLTKQVFEIISEIKKNGVTILLVEQNVNQALQLADRGYVIENGEVVMSGDAGVLLNDENLKAAYLGITTEKVAL</sequence>
<dbReference type="PROSITE" id="PS00211">
    <property type="entry name" value="ABC_TRANSPORTER_1"/>
    <property type="match status" value="1"/>
</dbReference>
<keyword evidence="2" id="KW-0813">Transport</keyword>
<dbReference type="RefSeq" id="WP_301136102.1">
    <property type="nucleotide sequence ID" value="NZ_JAUHTQ010000001.1"/>
</dbReference>
<evidence type="ECO:0000313" key="8">
    <source>
        <dbReference type="Proteomes" id="UP001172743"/>
    </source>
</evidence>
<evidence type="ECO:0000256" key="3">
    <source>
        <dbReference type="ARBA" id="ARBA00022741"/>
    </source>
</evidence>
<dbReference type="SUPFAM" id="SSF52540">
    <property type="entry name" value="P-loop containing nucleoside triphosphate hydrolases"/>
    <property type="match status" value="1"/>
</dbReference>
<accession>A0ABT8GKU3</accession>
<keyword evidence="8" id="KW-1185">Reference proteome</keyword>
<keyword evidence="3" id="KW-0547">Nucleotide-binding</keyword>
<evidence type="ECO:0000256" key="5">
    <source>
        <dbReference type="ARBA" id="ARBA00022970"/>
    </source>
</evidence>
<proteinExistence type="inferred from homology"/>
<keyword evidence="5" id="KW-0029">Amino-acid transport</keyword>
<evidence type="ECO:0000256" key="1">
    <source>
        <dbReference type="ARBA" id="ARBA00005417"/>
    </source>
</evidence>
<dbReference type="EMBL" id="JAUHTQ010000001">
    <property type="protein sequence ID" value="MDN4491989.1"/>
    <property type="molecule type" value="Genomic_DNA"/>
</dbReference>
<dbReference type="CDD" id="cd03224">
    <property type="entry name" value="ABC_TM1139_LivF_branched"/>
    <property type="match status" value="1"/>
</dbReference>
<evidence type="ECO:0000259" key="6">
    <source>
        <dbReference type="PROSITE" id="PS50893"/>
    </source>
</evidence>
<name>A0ABT8GKU3_9BACL</name>
<comment type="similarity">
    <text evidence="1">Belongs to the ABC transporter superfamily.</text>
</comment>
<reference evidence="7" key="1">
    <citation type="submission" date="2023-07" db="EMBL/GenBank/DDBJ databases">
        <title>Ureibacillus sp. isolated from freshwater well.</title>
        <authorList>
            <person name="Kirdat K."/>
            <person name="Bhatt A."/>
            <person name="Teware R."/>
            <person name="Bhavsar Y."/>
            <person name="Yadav A."/>
        </authorList>
    </citation>
    <scope>NUCLEOTIDE SEQUENCE</scope>
    <source>
        <strain evidence="7">BA0131</strain>
    </source>
</reference>
<dbReference type="GO" id="GO:0005524">
    <property type="term" value="F:ATP binding"/>
    <property type="evidence" value="ECO:0007669"/>
    <property type="project" value="UniProtKB-KW"/>
</dbReference>
<organism evidence="7 8">
    <name type="scientific">Ureibacillus aquaedulcis</name>
    <dbReference type="NCBI Taxonomy" id="3058421"/>
    <lineage>
        <taxon>Bacteria</taxon>
        <taxon>Bacillati</taxon>
        <taxon>Bacillota</taxon>
        <taxon>Bacilli</taxon>
        <taxon>Bacillales</taxon>
        <taxon>Caryophanaceae</taxon>
        <taxon>Ureibacillus</taxon>
    </lineage>
</organism>
<dbReference type="InterPro" id="IPR017871">
    <property type="entry name" value="ABC_transporter-like_CS"/>
</dbReference>
<dbReference type="InterPro" id="IPR003593">
    <property type="entry name" value="AAA+_ATPase"/>
</dbReference>
<protein>
    <submittedName>
        <fullName evidence="7">ABC transporter ATP-binding protein</fullName>
    </submittedName>
</protein>
<dbReference type="PROSITE" id="PS50893">
    <property type="entry name" value="ABC_TRANSPORTER_2"/>
    <property type="match status" value="1"/>
</dbReference>
<dbReference type="Pfam" id="PF00005">
    <property type="entry name" value="ABC_tran"/>
    <property type="match status" value="1"/>
</dbReference>
<evidence type="ECO:0000313" key="7">
    <source>
        <dbReference type="EMBL" id="MDN4491989.1"/>
    </source>
</evidence>
<dbReference type="PANTHER" id="PTHR43820">
    <property type="entry name" value="HIGH-AFFINITY BRANCHED-CHAIN AMINO ACID TRANSPORT ATP-BINDING PROTEIN LIVF"/>
    <property type="match status" value="1"/>
</dbReference>
<dbReference type="SMART" id="SM00382">
    <property type="entry name" value="AAA"/>
    <property type="match status" value="1"/>
</dbReference>
<dbReference type="Gene3D" id="3.40.50.300">
    <property type="entry name" value="P-loop containing nucleotide triphosphate hydrolases"/>
    <property type="match status" value="1"/>
</dbReference>
<dbReference type="PANTHER" id="PTHR43820:SF4">
    <property type="entry name" value="HIGH-AFFINITY BRANCHED-CHAIN AMINO ACID TRANSPORT ATP-BINDING PROTEIN LIVF"/>
    <property type="match status" value="1"/>
</dbReference>
<keyword evidence="4 7" id="KW-0067">ATP-binding</keyword>
<comment type="caution">
    <text evidence="7">The sequence shown here is derived from an EMBL/GenBank/DDBJ whole genome shotgun (WGS) entry which is preliminary data.</text>
</comment>